<gene>
    <name evidence="1" type="ORF">PG999_006223</name>
</gene>
<evidence type="ECO:0000313" key="2">
    <source>
        <dbReference type="Proteomes" id="UP001392437"/>
    </source>
</evidence>
<sequence length="174" mass="19006">MDPACSSNRRSIFRIQPALPGRDWPVACGVTPCPRVLQICPSTVPYGIPHHRMRSSTARFSYFPPNRPSDLPTNIVPLVASSATSTSAETETAQILRLTSSSEGERNMMSTPSNSAYLGQKSKPDMYTFSLPQSIPVGISTLLLVAELAEAKYDMYTYGLASPYYPPPATLARF</sequence>
<name>A0AAW0QS37_9PEZI</name>
<proteinExistence type="predicted"/>
<dbReference type="Proteomes" id="UP001392437">
    <property type="component" value="Unassembled WGS sequence"/>
</dbReference>
<comment type="caution">
    <text evidence="1">The sequence shown here is derived from an EMBL/GenBank/DDBJ whole genome shotgun (WGS) entry which is preliminary data.</text>
</comment>
<dbReference type="EMBL" id="JAQQWP010000006">
    <property type="protein sequence ID" value="KAK8114154.1"/>
    <property type="molecule type" value="Genomic_DNA"/>
</dbReference>
<protein>
    <submittedName>
        <fullName evidence="1">Uncharacterized protein</fullName>
    </submittedName>
</protein>
<organism evidence="1 2">
    <name type="scientific">Apiospora kogelbergensis</name>
    <dbReference type="NCBI Taxonomy" id="1337665"/>
    <lineage>
        <taxon>Eukaryota</taxon>
        <taxon>Fungi</taxon>
        <taxon>Dikarya</taxon>
        <taxon>Ascomycota</taxon>
        <taxon>Pezizomycotina</taxon>
        <taxon>Sordariomycetes</taxon>
        <taxon>Xylariomycetidae</taxon>
        <taxon>Amphisphaeriales</taxon>
        <taxon>Apiosporaceae</taxon>
        <taxon>Apiospora</taxon>
    </lineage>
</organism>
<accession>A0AAW0QS37</accession>
<reference evidence="1 2" key="1">
    <citation type="submission" date="2023-01" db="EMBL/GenBank/DDBJ databases">
        <title>Analysis of 21 Apiospora genomes using comparative genomics revels a genus with tremendous synthesis potential of carbohydrate active enzymes and secondary metabolites.</title>
        <authorList>
            <person name="Sorensen T."/>
        </authorList>
    </citation>
    <scope>NUCLEOTIDE SEQUENCE [LARGE SCALE GENOMIC DNA]</scope>
    <source>
        <strain evidence="1 2">CBS 117206</strain>
    </source>
</reference>
<keyword evidence="2" id="KW-1185">Reference proteome</keyword>
<dbReference type="AlphaFoldDB" id="A0AAW0QS37"/>
<evidence type="ECO:0000313" key="1">
    <source>
        <dbReference type="EMBL" id="KAK8114154.1"/>
    </source>
</evidence>